<protein>
    <submittedName>
        <fullName evidence="13">Transmembrane protein 214-B</fullName>
    </submittedName>
</protein>
<organism evidence="12 13">
    <name type="scientific">Diaphorina citri</name>
    <name type="common">Asian citrus psyllid</name>
    <dbReference type="NCBI Taxonomy" id="121845"/>
    <lineage>
        <taxon>Eukaryota</taxon>
        <taxon>Metazoa</taxon>
        <taxon>Ecdysozoa</taxon>
        <taxon>Arthropoda</taxon>
        <taxon>Hexapoda</taxon>
        <taxon>Insecta</taxon>
        <taxon>Pterygota</taxon>
        <taxon>Neoptera</taxon>
        <taxon>Paraneoptera</taxon>
        <taxon>Hemiptera</taxon>
        <taxon>Sternorrhyncha</taxon>
        <taxon>Psylloidea</taxon>
        <taxon>Psyllidae</taxon>
        <taxon>Diaphorininae</taxon>
        <taxon>Diaphorina</taxon>
    </lineage>
</organism>
<evidence type="ECO:0000256" key="3">
    <source>
        <dbReference type="ARBA" id="ARBA00011720"/>
    </source>
</evidence>
<evidence type="ECO:0000256" key="5">
    <source>
        <dbReference type="ARBA" id="ARBA00022703"/>
    </source>
</evidence>
<dbReference type="CTD" id="54867"/>
<sequence>MPDWEIVGKKKKEIKLTRKEKKKEEQEFINTAPKLEELLPHSQVVSLYANLTSTNAKNAKPNKPVNKENEKKNQKKLGEKKKKASHSNPTSEKPRNLEVAVANVKYEELKNNYEIAKIRFDENPLFQLKALTAFLSSKLVVDQNKIVFTGKCLEHPLGMFPDKHRHFIHSVFNEVGKEVRYQFFDTCLLALVSDMKQGNPISGYKVMLQSLVSHYPEVVYENFDLISDLIQGYTSPNKITISTTIMWVIAQAGNYNFKHGLQVWRTFMLSFIEQKNYTRYSLDYLKHLFTRHHIKRDALSIPEYLEYVDLLFQGYVIPKACVTELQSSCKLFRERTSLEDAGKYFLMVLEERIPQPGSALYRQETVAFLYSLLREDPHACFTQWRNVYVNNLPESVLLLRLIYKDWKKIQSDGILPYKETKYTIETFHLINQSMYKKKIHCEGLDECNRIIETLTTKMTVSKSSPLRWLTKYGYPWGGYQRWNFSIGKSAKKYGNELNENSGLPEQRSSILPLTLEPYEQMLDELQKSLLSTRVGSPSVSVSAPRIPVFGVSTSTSTDEDDDDTNVGGTSVSISGAGFGPFFRLLGGLDGKDLKNKTTVKTEVRGDT</sequence>
<evidence type="ECO:0000256" key="11">
    <source>
        <dbReference type="SAM" id="MobiDB-lite"/>
    </source>
</evidence>
<name>A0A3Q0ITZ6_DIACI</name>
<dbReference type="KEGG" id="dci:103509655"/>
<keyword evidence="9" id="KW-0325">Glycoprotein</keyword>
<evidence type="ECO:0000313" key="12">
    <source>
        <dbReference type="Proteomes" id="UP000079169"/>
    </source>
</evidence>
<dbReference type="PANTHER" id="PTHR13448:SF0">
    <property type="entry name" value="TRANSMEMBRANE PROTEIN 214"/>
    <property type="match status" value="1"/>
</dbReference>
<comment type="subunit">
    <text evidence="3">Constitutively interacts with CASP4; required for the localization of procaspase 4 to the ER.</text>
</comment>
<dbReference type="AlphaFoldDB" id="A0A3Q0ITZ6"/>
<accession>A0A3Q0ITZ6</accession>
<feature type="compositionally biased region" description="Low complexity" evidence="11">
    <location>
        <begin position="55"/>
        <end position="64"/>
    </location>
</feature>
<feature type="compositionally biased region" description="Basic residues" evidence="11">
    <location>
        <begin position="73"/>
        <end position="85"/>
    </location>
</feature>
<keyword evidence="5" id="KW-0053">Apoptosis</keyword>
<keyword evidence="12" id="KW-1185">Reference proteome</keyword>
<dbReference type="InterPro" id="IPR019308">
    <property type="entry name" value="TMEM214"/>
</dbReference>
<dbReference type="GO" id="GO:0005789">
    <property type="term" value="C:endoplasmic reticulum membrane"/>
    <property type="evidence" value="ECO:0007669"/>
    <property type="project" value="UniProtKB-SubCell"/>
</dbReference>
<dbReference type="GO" id="GO:0005794">
    <property type="term" value="C:Golgi apparatus"/>
    <property type="evidence" value="ECO:0007669"/>
    <property type="project" value="TreeGrafter"/>
</dbReference>
<comment type="subcellular location">
    <subcellularLocation>
        <location evidence="1">Endoplasmic reticulum membrane</location>
        <topology evidence="1">Multi-pass membrane protein</topology>
    </subcellularLocation>
</comment>
<dbReference type="GO" id="GO:0006915">
    <property type="term" value="P:apoptotic process"/>
    <property type="evidence" value="ECO:0007669"/>
    <property type="project" value="UniProtKB-KW"/>
</dbReference>
<keyword evidence="4 13" id="KW-0812">Transmembrane</keyword>
<comment type="function">
    <text evidence="10">Critical mediator, in cooperation with CASP4, of endoplasmic reticulum-stress induced apoptosis. Required or the activation of CASP4 following endoplasmic reticulum stress.</text>
</comment>
<dbReference type="PaxDb" id="121845-A0A3Q0ITZ6"/>
<evidence type="ECO:0000256" key="8">
    <source>
        <dbReference type="ARBA" id="ARBA00023136"/>
    </source>
</evidence>
<keyword evidence="8" id="KW-0472">Membrane</keyword>
<evidence type="ECO:0000256" key="6">
    <source>
        <dbReference type="ARBA" id="ARBA00022824"/>
    </source>
</evidence>
<evidence type="ECO:0000313" key="13">
    <source>
        <dbReference type="RefSeq" id="XP_026679746.1"/>
    </source>
</evidence>
<keyword evidence="6" id="KW-0256">Endoplasmic reticulum</keyword>
<evidence type="ECO:0000256" key="2">
    <source>
        <dbReference type="ARBA" id="ARBA00007984"/>
    </source>
</evidence>
<comment type="similarity">
    <text evidence="2">Belongs to the TMEM214 family.</text>
</comment>
<dbReference type="Proteomes" id="UP000079169">
    <property type="component" value="Unplaced"/>
</dbReference>
<evidence type="ECO:0000256" key="9">
    <source>
        <dbReference type="ARBA" id="ARBA00023180"/>
    </source>
</evidence>
<proteinExistence type="inferred from homology"/>
<evidence type="ECO:0000256" key="4">
    <source>
        <dbReference type="ARBA" id="ARBA00022692"/>
    </source>
</evidence>
<evidence type="ECO:0000256" key="7">
    <source>
        <dbReference type="ARBA" id="ARBA00022989"/>
    </source>
</evidence>
<feature type="region of interest" description="Disordered" evidence="11">
    <location>
        <begin position="53"/>
        <end position="96"/>
    </location>
</feature>
<dbReference type="RefSeq" id="XP_026679746.1">
    <property type="nucleotide sequence ID" value="XM_026823945.1"/>
</dbReference>
<keyword evidence="7" id="KW-1133">Transmembrane helix</keyword>
<dbReference type="GeneID" id="103509655"/>
<evidence type="ECO:0000256" key="1">
    <source>
        <dbReference type="ARBA" id="ARBA00004477"/>
    </source>
</evidence>
<dbReference type="Pfam" id="PF10151">
    <property type="entry name" value="TMEM214"/>
    <property type="match status" value="1"/>
</dbReference>
<dbReference type="PANTHER" id="PTHR13448">
    <property type="entry name" value="TRANSMEMBRANE PROTEIN 214"/>
    <property type="match status" value="1"/>
</dbReference>
<reference evidence="13" key="1">
    <citation type="submission" date="2025-08" db="UniProtKB">
        <authorList>
            <consortium name="RefSeq"/>
        </authorList>
    </citation>
    <scope>IDENTIFICATION</scope>
</reference>
<dbReference type="STRING" id="121845.A0A3Q0ITZ6"/>
<gene>
    <name evidence="13" type="primary">LOC103509655</name>
</gene>
<evidence type="ECO:0000256" key="10">
    <source>
        <dbReference type="ARBA" id="ARBA00024938"/>
    </source>
</evidence>